<evidence type="ECO:0000313" key="8">
    <source>
        <dbReference type="EMBL" id="NOU92973.1"/>
    </source>
</evidence>
<name>A0A972GRP7_9BACL</name>
<accession>A0A972GRP7</accession>
<dbReference type="EMBL" id="WHOD01000027">
    <property type="protein sequence ID" value="NOU92973.1"/>
    <property type="molecule type" value="Genomic_DNA"/>
</dbReference>
<comment type="caution">
    <text evidence="8">The sequence shown here is derived from an EMBL/GenBank/DDBJ whole genome shotgun (WGS) entry which is preliminary data.</text>
</comment>
<keyword evidence="9" id="KW-1185">Reference proteome</keyword>
<protein>
    <recommendedName>
        <fullName evidence="7">GtrA/DPMS transmembrane domain-containing protein</fullName>
    </recommendedName>
</protein>
<feature type="transmembrane region" description="Helical" evidence="6">
    <location>
        <begin position="12"/>
        <end position="31"/>
    </location>
</feature>
<dbReference type="RefSeq" id="WP_171651172.1">
    <property type="nucleotide sequence ID" value="NZ_WHOD01000027.1"/>
</dbReference>
<keyword evidence="4 6" id="KW-1133">Transmembrane helix</keyword>
<feature type="domain" description="GtrA/DPMS transmembrane" evidence="7">
    <location>
        <begin position="11"/>
        <end position="135"/>
    </location>
</feature>
<evidence type="ECO:0000256" key="4">
    <source>
        <dbReference type="ARBA" id="ARBA00022989"/>
    </source>
</evidence>
<keyword evidence="3 6" id="KW-0812">Transmembrane</keyword>
<keyword evidence="5 6" id="KW-0472">Membrane</keyword>
<dbReference type="PANTHER" id="PTHR38459">
    <property type="entry name" value="PROPHAGE BACTOPRENOL-LINKED GLUCOSE TRANSLOCASE HOMOLOG"/>
    <property type="match status" value="1"/>
</dbReference>
<evidence type="ECO:0000256" key="1">
    <source>
        <dbReference type="ARBA" id="ARBA00004141"/>
    </source>
</evidence>
<feature type="transmembrane region" description="Helical" evidence="6">
    <location>
        <begin position="75"/>
        <end position="93"/>
    </location>
</feature>
<evidence type="ECO:0000256" key="3">
    <source>
        <dbReference type="ARBA" id="ARBA00022692"/>
    </source>
</evidence>
<comment type="similarity">
    <text evidence="2">Belongs to the GtrA family.</text>
</comment>
<reference evidence="8" key="1">
    <citation type="submission" date="2019-10" db="EMBL/GenBank/DDBJ databases">
        <title>Description of Paenibacillus glebae sp. nov.</title>
        <authorList>
            <person name="Carlier A."/>
            <person name="Qi S."/>
        </authorList>
    </citation>
    <scope>NUCLEOTIDE SEQUENCE</scope>
    <source>
        <strain evidence="8">LMG 31456</strain>
    </source>
</reference>
<dbReference type="PANTHER" id="PTHR38459:SF1">
    <property type="entry name" value="PROPHAGE BACTOPRENOL-LINKED GLUCOSE TRANSLOCASE HOMOLOG"/>
    <property type="match status" value="1"/>
</dbReference>
<dbReference type="Proteomes" id="UP000641588">
    <property type="component" value="Unassembled WGS sequence"/>
</dbReference>
<evidence type="ECO:0000313" key="9">
    <source>
        <dbReference type="Proteomes" id="UP000641588"/>
    </source>
</evidence>
<evidence type="ECO:0000256" key="6">
    <source>
        <dbReference type="SAM" id="Phobius"/>
    </source>
</evidence>
<feature type="transmembrane region" description="Helical" evidence="6">
    <location>
        <begin position="37"/>
        <end position="55"/>
    </location>
</feature>
<organism evidence="8 9">
    <name type="scientific">Paenibacillus foliorum</name>
    <dbReference type="NCBI Taxonomy" id="2654974"/>
    <lineage>
        <taxon>Bacteria</taxon>
        <taxon>Bacillati</taxon>
        <taxon>Bacillota</taxon>
        <taxon>Bacilli</taxon>
        <taxon>Bacillales</taxon>
        <taxon>Paenibacillaceae</taxon>
        <taxon>Paenibacillus</taxon>
    </lineage>
</organism>
<gene>
    <name evidence="8" type="ORF">GC093_06950</name>
</gene>
<proteinExistence type="inferred from homology"/>
<dbReference type="InterPro" id="IPR007267">
    <property type="entry name" value="GtrA_DPMS_TM"/>
</dbReference>
<dbReference type="AlphaFoldDB" id="A0A972GRP7"/>
<dbReference type="Pfam" id="PF04138">
    <property type="entry name" value="GtrA_DPMS_TM"/>
    <property type="match status" value="1"/>
</dbReference>
<sequence>MLQLLNRKSVRYIFTGISNTLIGFLVIYFFYNVLNLSYFFSTILGYLVGFINGFLLNKHYTFKNNDHYGKVLWKYLIVFVMAYLVSYYSGLWISKLVVNYFFTNTDRVILENIAVFIGGLIYIVLSYFGNSLFTFNKKINSKEI</sequence>
<evidence type="ECO:0000256" key="5">
    <source>
        <dbReference type="ARBA" id="ARBA00023136"/>
    </source>
</evidence>
<dbReference type="InterPro" id="IPR051401">
    <property type="entry name" value="GtrA_CellWall_Glycosyl"/>
</dbReference>
<evidence type="ECO:0000259" key="7">
    <source>
        <dbReference type="Pfam" id="PF04138"/>
    </source>
</evidence>
<dbReference type="GO" id="GO:0005886">
    <property type="term" value="C:plasma membrane"/>
    <property type="evidence" value="ECO:0007669"/>
    <property type="project" value="TreeGrafter"/>
</dbReference>
<comment type="subcellular location">
    <subcellularLocation>
        <location evidence="1">Membrane</location>
        <topology evidence="1">Multi-pass membrane protein</topology>
    </subcellularLocation>
</comment>
<feature type="transmembrane region" description="Helical" evidence="6">
    <location>
        <begin position="113"/>
        <end position="135"/>
    </location>
</feature>
<dbReference type="GO" id="GO:0000271">
    <property type="term" value="P:polysaccharide biosynthetic process"/>
    <property type="evidence" value="ECO:0007669"/>
    <property type="project" value="InterPro"/>
</dbReference>
<evidence type="ECO:0000256" key="2">
    <source>
        <dbReference type="ARBA" id="ARBA00009399"/>
    </source>
</evidence>